<organism evidence="3 4">
    <name type="scientific">Escherichia coli</name>
    <dbReference type="NCBI Taxonomy" id="562"/>
    <lineage>
        <taxon>Bacteria</taxon>
        <taxon>Pseudomonadati</taxon>
        <taxon>Pseudomonadota</taxon>
        <taxon>Gammaproteobacteria</taxon>
        <taxon>Enterobacterales</taxon>
        <taxon>Enterobacteriaceae</taxon>
        <taxon>Escherichia</taxon>
    </lineage>
</organism>
<comment type="similarity">
    <text evidence="1">Belongs to the intimin/invasin family.</text>
</comment>
<comment type="caution">
    <text evidence="3">The sequence shown here is derived from an EMBL/GenBank/DDBJ whole genome shotgun (WGS) entry which is preliminary data.</text>
</comment>
<name>A0A5C9AAK8_ECOLX</name>
<evidence type="ECO:0000313" key="3">
    <source>
        <dbReference type="EMBL" id="TXS97955.1"/>
    </source>
</evidence>
<dbReference type="AlphaFoldDB" id="A0A5C9AAK8"/>
<feature type="non-terminal residue" evidence="3">
    <location>
        <position position="1"/>
    </location>
</feature>
<dbReference type="InterPro" id="IPR015217">
    <property type="entry name" value="Invasin_dom_3"/>
</dbReference>
<reference evidence="3 4" key="1">
    <citation type="submission" date="2019-08" db="EMBL/GenBank/DDBJ databases">
        <title>Whole genome analysis of cultivated E. coli strains isolated from CD patients and healthy donors.</title>
        <authorList>
            <person name="Siniagina M.N."/>
            <person name="Markelova M.I."/>
            <person name="Laikov A.V."/>
            <person name="Boulygina E.A."/>
            <person name="Khusnutdinova D.R."/>
            <person name="Kharchenko A."/>
            <person name="Grigoryeva T.V."/>
        </authorList>
    </citation>
    <scope>NUCLEOTIDE SEQUENCE [LARGE SCALE GENOMIC DNA]</scope>
    <source>
        <strain evidence="3 4">3_77_5</strain>
    </source>
</reference>
<feature type="non-terminal residue" evidence="3">
    <location>
        <position position="330"/>
    </location>
</feature>
<dbReference type="SMART" id="SM00634">
    <property type="entry name" value="BID_1"/>
    <property type="match status" value="1"/>
</dbReference>
<evidence type="ECO:0000313" key="4">
    <source>
        <dbReference type="Proteomes" id="UP000321461"/>
    </source>
</evidence>
<protein>
    <recommendedName>
        <fullName evidence="2">Big-1 domain-containing protein</fullName>
    </recommendedName>
</protein>
<dbReference type="SUPFAM" id="SSF49373">
    <property type="entry name" value="Invasin/intimin cell-adhesion fragments"/>
    <property type="match status" value="3"/>
</dbReference>
<proteinExistence type="inferred from homology"/>
<dbReference type="Pfam" id="PF09134">
    <property type="entry name" value="Invasin_D3"/>
    <property type="match status" value="3"/>
</dbReference>
<dbReference type="InterPro" id="IPR013783">
    <property type="entry name" value="Ig-like_fold"/>
</dbReference>
<dbReference type="Proteomes" id="UP000321461">
    <property type="component" value="Unassembled WGS sequence"/>
</dbReference>
<dbReference type="InterPro" id="IPR008964">
    <property type="entry name" value="Invasin/intimin_cell_adhesion"/>
</dbReference>
<dbReference type="InterPro" id="IPR003344">
    <property type="entry name" value="Big_1_dom"/>
</dbReference>
<dbReference type="Gene3D" id="2.60.40.10">
    <property type="entry name" value="Immunoglobulins"/>
    <property type="match status" value="3"/>
</dbReference>
<sequence length="330" mass="32911">MDVANSTLSANEPSGDVVADGQQAYTLTLTAVDSEGNPVTGEASRLRFVPQDTNGVTVGAISEIKPGVYSATVSSTRAGNVVVRAFSEQYQLGTLQQTLKFVAGPLDAAHSSITLNPDKPVVGGTVTAIWTAKDANDNPVTGLNPDAPSLSGAAAVGSTASGWTDNGDGTWTAQISLGTTAGELEVMPKLNGQDAAANAAKVTVVADALSSGQSTVSVAADRVKAGESTTVTLIAKDAHGNAISGLSLSASLTGAASEGATVSGWTEKGDGSYVATLTTGGKTGELLVMPLFNGQPAATEAAQLTVIAGEMSSANSTLVADNKAPTVKTT</sequence>
<dbReference type="EMBL" id="VSBS01001744">
    <property type="protein sequence ID" value="TXS97955.1"/>
    <property type="molecule type" value="Genomic_DNA"/>
</dbReference>
<gene>
    <name evidence="3" type="ORF">FWK02_30500</name>
</gene>
<evidence type="ECO:0000259" key="2">
    <source>
        <dbReference type="SMART" id="SM00634"/>
    </source>
</evidence>
<evidence type="ECO:0000256" key="1">
    <source>
        <dbReference type="ARBA" id="ARBA00010116"/>
    </source>
</evidence>
<feature type="domain" description="Big-1" evidence="2">
    <location>
        <begin position="6"/>
        <end position="97"/>
    </location>
</feature>
<accession>A0A5C9AAK8</accession>